<name>A0A5N5HTA3_9ROSA</name>
<accession>A0A5N5HTA3</accession>
<sequence>MNEDRLLDILDDQVAVNTENVELLMESPKYAPIKLALKCLRMRGEERPTLKEVIAELQRIMNNAATN</sequence>
<protein>
    <submittedName>
        <fullName evidence="1">Wall-associated receptor kinase 2-like</fullName>
    </submittedName>
</protein>
<keyword evidence="1" id="KW-0418">Kinase</keyword>
<keyword evidence="2" id="KW-1185">Reference proteome</keyword>
<dbReference type="OrthoDB" id="4062651at2759"/>
<reference evidence="2" key="2">
    <citation type="submission" date="2019-10" db="EMBL/GenBank/DDBJ databases">
        <title>A de novo genome assembly of a pear dwarfing rootstock.</title>
        <authorList>
            <person name="Wang F."/>
            <person name="Wang J."/>
            <person name="Li S."/>
            <person name="Zhang Y."/>
            <person name="Fang M."/>
            <person name="Ma L."/>
            <person name="Zhao Y."/>
            <person name="Jiang S."/>
        </authorList>
    </citation>
    <scope>NUCLEOTIDE SEQUENCE [LARGE SCALE GENOMIC DNA]</scope>
</reference>
<proteinExistence type="predicted"/>
<keyword evidence="1" id="KW-0675">Receptor</keyword>
<dbReference type="EMBL" id="SMOL01000143">
    <property type="protein sequence ID" value="KAB2629963.1"/>
    <property type="molecule type" value="Genomic_DNA"/>
</dbReference>
<comment type="caution">
    <text evidence="1">The sequence shown here is derived from an EMBL/GenBank/DDBJ whole genome shotgun (WGS) entry which is preliminary data.</text>
</comment>
<dbReference type="GO" id="GO:0016301">
    <property type="term" value="F:kinase activity"/>
    <property type="evidence" value="ECO:0007669"/>
    <property type="project" value="UniProtKB-KW"/>
</dbReference>
<dbReference type="Proteomes" id="UP000327157">
    <property type="component" value="Chromosome 12"/>
</dbReference>
<evidence type="ECO:0000313" key="1">
    <source>
        <dbReference type="EMBL" id="KAB2629963.1"/>
    </source>
</evidence>
<organism evidence="1 2">
    <name type="scientific">Pyrus ussuriensis x Pyrus communis</name>
    <dbReference type="NCBI Taxonomy" id="2448454"/>
    <lineage>
        <taxon>Eukaryota</taxon>
        <taxon>Viridiplantae</taxon>
        <taxon>Streptophyta</taxon>
        <taxon>Embryophyta</taxon>
        <taxon>Tracheophyta</taxon>
        <taxon>Spermatophyta</taxon>
        <taxon>Magnoliopsida</taxon>
        <taxon>eudicotyledons</taxon>
        <taxon>Gunneridae</taxon>
        <taxon>Pentapetalae</taxon>
        <taxon>rosids</taxon>
        <taxon>fabids</taxon>
        <taxon>Rosales</taxon>
        <taxon>Rosaceae</taxon>
        <taxon>Amygdaloideae</taxon>
        <taxon>Maleae</taxon>
        <taxon>Pyrus</taxon>
    </lineage>
</organism>
<gene>
    <name evidence="1" type="ORF">D8674_007482</name>
</gene>
<keyword evidence="1" id="KW-0808">Transferase</keyword>
<dbReference type="AlphaFoldDB" id="A0A5N5HTA3"/>
<reference evidence="1 2" key="3">
    <citation type="submission" date="2019-11" db="EMBL/GenBank/DDBJ databases">
        <title>A de novo genome assembly of a pear dwarfing rootstock.</title>
        <authorList>
            <person name="Wang F."/>
            <person name="Wang J."/>
            <person name="Li S."/>
            <person name="Zhang Y."/>
            <person name="Fang M."/>
            <person name="Ma L."/>
            <person name="Zhao Y."/>
            <person name="Jiang S."/>
        </authorList>
    </citation>
    <scope>NUCLEOTIDE SEQUENCE [LARGE SCALE GENOMIC DNA]</scope>
    <source>
        <strain evidence="1">S2</strain>
        <tissue evidence="1">Leaf</tissue>
    </source>
</reference>
<evidence type="ECO:0000313" key="2">
    <source>
        <dbReference type="Proteomes" id="UP000327157"/>
    </source>
</evidence>
<reference evidence="1 2" key="1">
    <citation type="submission" date="2019-09" db="EMBL/GenBank/DDBJ databases">
        <authorList>
            <person name="Ou C."/>
        </authorList>
    </citation>
    <scope>NUCLEOTIDE SEQUENCE [LARGE SCALE GENOMIC DNA]</scope>
    <source>
        <strain evidence="1">S2</strain>
        <tissue evidence="1">Leaf</tissue>
    </source>
</reference>